<keyword evidence="2 5" id="KW-0808">Transferase</keyword>
<dbReference type="InterPro" id="IPR050087">
    <property type="entry name" value="AON_synthase_class-II"/>
</dbReference>
<dbReference type="EC" id="2.3.1.29" evidence="5"/>
<dbReference type="Pfam" id="PF00155">
    <property type="entry name" value="Aminotran_1_2"/>
    <property type="match status" value="1"/>
</dbReference>
<dbReference type="RefSeq" id="WP_262595954.1">
    <property type="nucleotide sequence ID" value="NZ_CP103300.1"/>
</dbReference>
<dbReference type="NCBIfam" id="TIGR01822">
    <property type="entry name" value="2am3keto_CoA"/>
    <property type="match status" value="1"/>
</dbReference>
<evidence type="ECO:0000256" key="2">
    <source>
        <dbReference type="ARBA" id="ARBA00022679"/>
    </source>
</evidence>
<comment type="caution">
    <text evidence="5">Lacks conserved residue(s) required for the propagation of feature annotation.</text>
</comment>
<comment type="cofactor">
    <cofactor evidence="5">
        <name>pyridoxal 5'-phosphate</name>
        <dbReference type="ChEBI" id="CHEBI:597326"/>
    </cofactor>
    <text evidence="5">Binds 1 pyridoxal phosphate per subunit.</text>
</comment>
<gene>
    <name evidence="5" type="primary">kbl</name>
    <name evidence="7" type="ORF">NX720_16370</name>
</gene>
<evidence type="ECO:0000256" key="4">
    <source>
        <dbReference type="ARBA" id="ARBA00023315"/>
    </source>
</evidence>
<dbReference type="InterPro" id="IPR011282">
    <property type="entry name" value="2am3keto_CoA_ligase"/>
</dbReference>
<dbReference type="InterPro" id="IPR001917">
    <property type="entry name" value="Aminotrans_II_pyridoxalP_BS"/>
</dbReference>
<reference evidence="7" key="1">
    <citation type="submission" date="2022-10" db="EMBL/GenBank/DDBJ databases">
        <title>Completed Genome Sequence of two octocoral isolated bacterium, Endozoicomonas euniceicola EF212T and Endozoicomonas gorgoniicola PS125T.</title>
        <authorList>
            <person name="Chiou Y.-J."/>
            <person name="Chen Y.-H."/>
        </authorList>
    </citation>
    <scope>NUCLEOTIDE SEQUENCE</scope>
    <source>
        <strain evidence="7">EF212</strain>
    </source>
</reference>
<comment type="function">
    <text evidence="5">Catalyzes the cleavage of 2-amino-3-ketobutyrate to glycine and acetyl-CoA.</text>
</comment>
<dbReference type="Proteomes" id="UP001163255">
    <property type="component" value="Chromosome"/>
</dbReference>
<feature type="domain" description="Aminotransferase class I/classII large" evidence="6">
    <location>
        <begin position="43"/>
        <end position="387"/>
    </location>
</feature>
<dbReference type="PANTHER" id="PTHR13693">
    <property type="entry name" value="CLASS II AMINOTRANSFERASE/8-AMINO-7-OXONONANOATE SYNTHASE"/>
    <property type="match status" value="1"/>
</dbReference>
<accession>A0ABY6GQX0</accession>
<dbReference type="GO" id="GO:0008890">
    <property type="term" value="F:glycine C-acetyltransferase activity"/>
    <property type="evidence" value="ECO:0007669"/>
    <property type="project" value="UniProtKB-EC"/>
</dbReference>
<feature type="binding site" evidence="5">
    <location>
        <position position="369"/>
    </location>
    <ligand>
        <name>substrate</name>
    </ligand>
</feature>
<dbReference type="NCBIfam" id="NF005394">
    <property type="entry name" value="PRK06939.1"/>
    <property type="match status" value="1"/>
</dbReference>
<evidence type="ECO:0000313" key="8">
    <source>
        <dbReference type="Proteomes" id="UP001163255"/>
    </source>
</evidence>
<evidence type="ECO:0000256" key="1">
    <source>
        <dbReference type="ARBA" id="ARBA00008392"/>
    </source>
</evidence>
<dbReference type="Gene3D" id="3.40.640.10">
    <property type="entry name" value="Type I PLP-dependent aspartate aminotransferase-like (Major domain)"/>
    <property type="match status" value="1"/>
</dbReference>
<comment type="pathway">
    <text evidence="5">Amino-acid degradation; L-threonine degradation via oxydo-reductase pathway; glycine from L-threonine: step 2/2.</text>
</comment>
<organism evidence="7 8">
    <name type="scientific">Endozoicomonas euniceicola</name>
    <dbReference type="NCBI Taxonomy" id="1234143"/>
    <lineage>
        <taxon>Bacteria</taxon>
        <taxon>Pseudomonadati</taxon>
        <taxon>Pseudomonadota</taxon>
        <taxon>Gammaproteobacteria</taxon>
        <taxon>Oceanospirillales</taxon>
        <taxon>Endozoicomonadaceae</taxon>
        <taxon>Endozoicomonas</taxon>
    </lineage>
</organism>
<comment type="similarity">
    <text evidence="1 5">Belongs to the class-II pyridoxal-phosphate-dependent aminotransferase family.</text>
</comment>
<dbReference type="PANTHER" id="PTHR13693:SF102">
    <property type="entry name" value="2-AMINO-3-KETOBUTYRATE COENZYME A LIGASE, MITOCHONDRIAL"/>
    <property type="match status" value="1"/>
</dbReference>
<evidence type="ECO:0000259" key="6">
    <source>
        <dbReference type="Pfam" id="PF00155"/>
    </source>
</evidence>
<comment type="catalytic activity">
    <reaction evidence="5">
        <text>glycine + acetyl-CoA = (2S)-2-amino-3-oxobutanoate + CoA</text>
        <dbReference type="Rhea" id="RHEA:20736"/>
        <dbReference type="ChEBI" id="CHEBI:57287"/>
        <dbReference type="ChEBI" id="CHEBI:57288"/>
        <dbReference type="ChEBI" id="CHEBI:57305"/>
        <dbReference type="ChEBI" id="CHEBI:78948"/>
        <dbReference type="EC" id="2.3.1.29"/>
    </reaction>
</comment>
<feature type="modified residue" description="N6-(pyridoxal phosphate)lysine" evidence="5">
    <location>
        <position position="244"/>
    </location>
</feature>
<evidence type="ECO:0000256" key="5">
    <source>
        <dbReference type="HAMAP-Rule" id="MF_00985"/>
    </source>
</evidence>
<keyword evidence="8" id="KW-1185">Reference proteome</keyword>
<name>A0ABY6GQX0_9GAMM</name>
<comment type="subunit">
    <text evidence="5">Homodimer.</text>
</comment>
<evidence type="ECO:0000313" key="7">
    <source>
        <dbReference type="EMBL" id="UYM14461.1"/>
    </source>
</evidence>
<proteinExistence type="inferred from homology"/>
<dbReference type="InterPro" id="IPR004839">
    <property type="entry name" value="Aminotransferase_I/II_large"/>
</dbReference>
<dbReference type="InterPro" id="IPR015422">
    <property type="entry name" value="PyrdxlP-dep_Trfase_small"/>
</dbReference>
<dbReference type="EMBL" id="CP103300">
    <property type="protein sequence ID" value="UYM14461.1"/>
    <property type="molecule type" value="Genomic_DNA"/>
</dbReference>
<keyword evidence="3 5" id="KW-0663">Pyridoxal phosphate</keyword>
<sequence length="399" mass="43593">MKADFIAGLRQQLEDLKQEGLYKHERVITTQQQADIKVTTGEEVINFCANNYLGLANAPELIKAGQEALDKYGYGMASVRFICGTQPVHLELEKRISEFLGMEETILYSSCFDANGGLFETLLGSEDAVISDSLNHASIIDGIRLCKAKRFRYANNDMADLEEQLKAATEAGARYKLIVTDGVFSMDGVIANLKGVCDLADQYGAMVMVDDCHATGFVGENGRGTHEHCGVMGRIDILTGTLGKALGGASGGYTSSRHPEIIEWLRNRSRPYLFSNTLSPTIASASIKVLDMLEEGAELRERLRFNTQYFRTEMEKLGFNLAGNGHAIIPVMLGDATLAAKFADRMLEEGIYVVGFSFPVVPKGAARIRTQMSAAHSQEHMDKVIAAFAKVGRELGVIA</sequence>
<feature type="binding site" description="in other chain" evidence="5">
    <location>
        <position position="185"/>
    </location>
    <ligand>
        <name>pyridoxal 5'-phosphate</name>
        <dbReference type="ChEBI" id="CHEBI:597326"/>
        <note>ligand shared between dimeric partners</note>
    </ligand>
</feature>
<dbReference type="InterPro" id="IPR015424">
    <property type="entry name" value="PyrdxlP-dep_Trfase"/>
</dbReference>
<evidence type="ECO:0000256" key="3">
    <source>
        <dbReference type="ARBA" id="ARBA00022898"/>
    </source>
</evidence>
<feature type="binding site" evidence="5">
    <location>
        <begin position="275"/>
        <end position="276"/>
    </location>
    <ligand>
        <name>pyridoxal 5'-phosphate</name>
        <dbReference type="ChEBI" id="CHEBI:597326"/>
        <note>ligand shared between dimeric partners</note>
    </ligand>
</feature>
<dbReference type="PROSITE" id="PS00599">
    <property type="entry name" value="AA_TRANSFER_CLASS_2"/>
    <property type="match status" value="1"/>
</dbReference>
<dbReference type="SUPFAM" id="SSF53383">
    <property type="entry name" value="PLP-dependent transferases"/>
    <property type="match status" value="1"/>
</dbReference>
<feature type="binding site" evidence="5">
    <location>
        <position position="136"/>
    </location>
    <ligand>
        <name>substrate</name>
    </ligand>
</feature>
<dbReference type="HAMAP" id="MF_00985">
    <property type="entry name" value="2am3keto_CoA_ligase"/>
    <property type="match status" value="1"/>
</dbReference>
<dbReference type="Gene3D" id="3.90.1150.10">
    <property type="entry name" value="Aspartate Aminotransferase, domain 1"/>
    <property type="match status" value="1"/>
</dbReference>
<protein>
    <recommendedName>
        <fullName evidence="5">2-amino-3-ketobutyrate coenzyme A ligase</fullName>
        <shortName evidence="5">AKB ligase</shortName>
        <ecNumber evidence="5">2.3.1.29</ecNumber>
    </recommendedName>
    <alternativeName>
        <fullName evidence="5">Glycine acetyltransferase</fullName>
    </alternativeName>
</protein>
<dbReference type="InterPro" id="IPR015421">
    <property type="entry name" value="PyrdxlP-dep_Trfase_major"/>
</dbReference>
<keyword evidence="4 5" id="KW-0012">Acyltransferase</keyword>
<feature type="binding site" description="in other chain" evidence="5">
    <location>
        <begin position="241"/>
        <end position="244"/>
    </location>
    <ligand>
        <name>pyridoxal 5'-phosphate</name>
        <dbReference type="ChEBI" id="CHEBI:597326"/>
        <note>ligand shared between dimeric partners</note>
    </ligand>
</feature>
<dbReference type="CDD" id="cd06454">
    <property type="entry name" value="KBL_like"/>
    <property type="match status" value="1"/>
</dbReference>
<feature type="binding site" description="in other chain" evidence="5">
    <location>
        <begin position="111"/>
        <end position="112"/>
    </location>
    <ligand>
        <name>pyridoxal 5'-phosphate</name>
        <dbReference type="ChEBI" id="CHEBI:597326"/>
        <note>ligand shared between dimeric partners</note>
    </ligand>
</feature>